<dbReference type="PROSITE" id="PS51168">
    <property type="entry name" value="CHORISMATE_MUT_2"/>
    <property type="match status" value="1"/>
</dbReference>
<dbReference type="EMBL" id="RJUL01000004">
    <property type="protein sequence ID" value="ROQ27410.1"/>
    <property type="molecule type" value="Genomic_DNA"/>
</dbReference>
<name>A0A3N1PKI9_9GAMM</name>
<protein>
    <recommendedName>
        <fullName evidence="1">chorismate mutase</fullName>
        <ecNumber evidence="1">5.4.99.5</ecNumber>
    </recommendedName>
</protein>
<sequence>MADLSALRQQIEEIDNRLLALLSQRLLVADELGELKGGRVFDPAREFALVEQHVESFTELPAPLVRQFSRDLISLCRARQGPFRIASLQPPLVHALLGRYTQTLPSDAPFEAVFEGQAQGVLWLGDLPDSLAGLLPAATFAYEGQQGFLLTAQGATGGAWQLSDKAPGQGVGARWFLISGHQFDAWPLLSED</sequence>
<feature type="domain" description="Chorismate mutase" evidence="2">
    <location>
        <begin position="1"/>
        <end position="84"/>
    </location>
</feature>
<dbReference type="SUPFAM" id="SSF48600">
    <property type="entry name" value="Chorismate mutase II"/>
    <property type="match status" value="1"/>
</dbReference>
<dbReference type="InterPro" id="IPR036979">
    <property type="entry name" value="CM_dom_sf"/>
</dbReference>
<dbReference type="Gene3D" id="1.20.59.10">
    <property type="entry name" value="Chorismate mutase"/>
    <property type="match status" value="1"/>
</dbReference>
<dbReference type="RefSeq" id="WP_123421286.1">
    <property type="nucleotide sequence ID" value="NZ_RJUL01000004.1"/>
</dbReference>
<evidence type="ECO:0000259" key="2">
    <source>
        <dbReference type="PROSITE" id="PS51168"/>
    </source>
</evidence>
<dbReference type="STRING" id="584787.GCA_001247655_02499"/>
<dbReference type="SMART" id="SM00830">
    <property type="entry name" value="CM_2"/>
    <property type="match status" value="1"/>
</dbReference>
<evidence type="ECO:0000313" key="4">
    <source>
        <dbReference type="Proteomes" id="UP000268033"/>
    </source>
</evidence>
<dbReference type="InterPro" id="IPR036263">
    <property type="entry name" value="Chorismate_II_sf"/>
</dbReference>
<dbReference type="EC" id="5.4.99.5" evidence="1"/>
<gene>
    <name evidence="3" type="ORF">EDC28_10458</name>
</gene>
<reference evidence="3 4" key="1">
    <citation type="submission" date="2018-11" db="EMBL/GenBank/DDBJ databases">
        <title>Genomic Encyclopedia of Type Strains, Phase IV (KMG-IV): sequencing the most valuable type-strain genomes for metagenomic binning, comparative biology and taxonomic classification.</title>
        <authorList>
            <person name="Goeker M."/>
        </authorList>
    </citation>
    <scope>NUCLEOTIDE SEQUENCE [LARGE SCALE GENOMIC DNA]</scope>
    <source>
        <strain evidence="3 4">DSM 21945</strain>
    </source>
</reference>
<dbReference type="AlphaFoldDB" id="A0A3N1PKI9"/>
<dbReference type="GO" id="GO:0046417">
    <property type="term" value="P:chorismate metabolic process"/>
    <property type="evidence" value="ECO:0007669"/>
    <property type="project" value="InterPro"/>
</dbReference>
<dbReference type="Pfam" id="PF01817">
    <property type="entry name" value="CM_2"/>
    <property type="match status" value="1"/>
</dbReference>
<dbReference type="GO" id="GO:0004106">
    <property type="term" value="F:chorismate mutase activity"/>
    <property type="evidence" value="ECO:0007669"/>
    <property type="project" value="UniProtKB-EC"/>
</dbReference>
<dbReference type="InterPro" id="IPR002701">
    <property type="entry name" value="CM_II_prokaryot"/>
</dbReference>
<proteinExistence type="predicted"/>
<organism evidence="3 4">
    <name type="scientific">Gallaecimonas pentaromativorans</name>
    <dbReference type="NCBI Taxonomy" id="584787"/>
    <lineage>
        <taxon>Bacteria</taxon>
        <taxon>Pseudomonadati</taxon>
        <taxon>Pseudomonadota</taxon>
        <taxon>Gammaproteobacteria</taxon>
        <taxon>Enterobacterales</taxon>
        <taxon>Gallaecimonadaceae</taxon>
        <taxon>Gallaecimonas</taxon>
    </lineage>
</organism>
<evidence type="ECO:0000256" key="1">
    <source>
        <dbReference type="ARBA" id="ARBA00012404"/>
    </source>
</evidence>
<comment type="caution">
    <text evidence="3">The sequence shown here is derived from an EMBL/GenBank/DDBJ whole genome shotgun (WGS) entry which is preliminary data.</text>
</comment>
<keyword evidence="4" id="KW-1185">Reference proteome</keyword>
<evidence type="ECO:0000313" key="3">
    <source>
        <dbReference type="EMBL" id="ROQ27410.1"/>
    </source>
</evidence>
<dbReference type="Proteomes" id="UP000268033">
    <property type="component" value="Unassembled WGS sequence"/>
</dbReference>
<accession>A0A3N1PKI9</accession>